<dbReference type="EMBL" id="ACFT01000001">
    <property type="protein sequence ID" value="EEF16189.1"/>
    <property type="molecule type" value="Genomic_DNA"/>
</dbReference>
<dbReference type="InterPro" id="IPR007833">
    <property type="entry name" value="Capsule_polysaccharide_synth"/>
</dbReference>
<sequence length="401" mass="47168">MINHYLDDLLNTSHRILLLQGPIGGFFFEFGRWLKNNQKEVYKINFNGGDAFFYPNSTSNTFNYQDNFIYLKQYLIDFCLKYQIDSIICFGDNRPCHKIAKHISKELNIRFWVFEEGYFRPHYITFEKDGVNAYSPLPKQADFYLRLSSSIEGDIVPKTVAKGFFPIAKRAIRYYWETHKFAEQYPHYRHHRHLSLFHYGKLWSGSLLRRICYWLHERSFSQRVNSGAFGKFFIVPLQVYNDSQISEHTDFPSVEAFLRKVLDSFANDAPNYLNLIVKHHPMDRGFIDYQTVISEYCIKYPHLDGRIFYIHDVPLPVLLRKGIGMVTLNSTSGLSALLHNMPVKTLGRANYDFEGMTDQKDLADFWHNPTPPDHAVFNAYRKFHLNKTQINGSFYNEVLLP</sequence>
<comment type="caution">
    <text evidence="1">The sequence shown here is derived from an EMBL/GenBank/DDBJ whole genome shotgun (WGS) entry which is preliminary data.</text>
</comment>
<proteinExistence type="predicted"/>
<accession>A0ABP2DRG9</accession>
<dbReference type="RefSeq" id="WP_005817617.1">
    <property type="nucleotide sequence ID" value="NZ_ACFT01000001.1"/>
</dbReference>
<dbReference type="CDD" id="cd16441">
    <property type="entry name" value="beta_Kdo_transferase_KpsS"/>
    <property type="match status" value="1"/>
</dbReference>
<name>A0ABP2DRG9_9PAST</name>
<evidence type="ECO:0000313" key="2">
    <source>
        <dbReference type="Proteomes" id="UP000003394"/>
    </source>
</evidence>
<evidence type="ECO:0000313" key="1">
    <source>
        <dbReference type="EMBL" id="EEF16189.1"/>
    </source>
</evidence>
<dbReference type="Proteomes" id="UP000003394">
    <property type="component" value="Unassembled WGS sequence"/>
</dbReference>
<gene>
    <name evidence="1" type="primary">hcsB</name>
    <name evidence="1" type="ORF">AM202_0013</name>
</gene>
<organism evidence="1 2">
    <name type="scientific">Actinobacillus minor 202</name>
    <dbReference type="NCBI Taxonomy" id="591023"/>
    <lineage>
        <taxon>Bacteria</taxon>
        <taxon>Pseudomonadati</taxon>
        <taxon>Pseudomonadota</taxon>
        <taxon>Gammaproteobacteria</taxon>
        <taxon>Pasteurellales</taxon>
        <taxon>Pasteurellaceae</taxon>
        <taxon>Actinobacillus</taxon>
    </lineage>
</organism>
<dbReference type="Pfam" id="PF05159">
    <property type="entry name" value="Capsule_synth"/>
    <property type="match status" value="1"/>
</dbReference>
<reference evidence="1 2" key="1">
    <citation type="journal article" date="2010" name="Vet. Microbiol.">
        <title>Production of haemolysins by strains of the Actinobacillus minor/porcitonsillarum complex.</title>
        <authorList>
            <person name="Arya G."/>
            <person name="Niven D.F."/>
        </authorList>
    </citation>
    <scope>NUCLEOTIDE SEQUENCE [LARGE SCALE GENOMIC DNA]</scope>
    <source>
        <strain evidence="2">strain 202</strain>
    </source>
</reference>
<keyword evidence="2" id="KW-1185">Reference proteome</keyword>
<protein>
    <submittedName>
        <fullName evidence="1">Capsule polysaccharide modification protein HcsB</fullName>
    </submittedName>
</protein>